<dbReference type="InterPro" id="IPR001254">
    <property type="entry name" value="Trypsin_dom"/>
</dbReference>
<keyword evidence="3" id="KW-0325">Glycoprotein</keyword>
<dbReference type="InterPro" id="IPR009003">
    <property type="entry name" value="Peptidase_S1_PA"/>
</dbReference>
<dbReference type="STRING" id="1661398.A0A482VEC1"/>
<dbReference type="InterPro" id="IPR018114">
    <property type="entry name" value="TRYPSIN_HIS"/>
</dbReference>
<feature type="domain" description="Peptidase S1" evidence="5">
    <location>
        <begin position="99"/>
        <end position="248"/>
    </location>
</feature>
<evidence type="ECO:0000313" key="7">
    <source>
        <dbReference type="Proteomes" id="UP000292052"/>
    </source>
</evidence>
<dbReference type="Gene3D" id="2.40.10.10">
    <property type="entry name" value="Trypsin-like serine proteases"/>
    <property type="match status" value="1"/>
</dbReference>
<organism evidence="6 7">
    <name type="scientific">Asbolus verrucosus</name>
    <name type="common">Desert ironclad beetle</name>
    <dbReference type="NCBI Taxonomy" id="1661398"/>
    <lineage>
        <taxon>Eukaryota</taxon>
        <taxon>Metazoa</taxon>
        <taxon>Ecdysozoa</taxon>
        <taxon>Arthropoda</taxon>
        <taxon>Hexapoda</taxon>
        <taxon>Insecta</taxon>
        <taxon>Pterygota</taxon>
        <taxon>Neoptera</taxon>
        <taxon>Endopterygota</taxon>
        <taxon>Coleoptera</taxon>
        <taxon>Polyphaga</taxon>
        <taxon>Cucujiformia</taxon>
        <taxon>Tenebrionidae</taxon>
        <taxon>Pimeliinae</taxon>
        <taxon>Asbolus</taxon>
    </lineage>
</organism>
<dbReference type="Pfam" id="PF00089">
    <property type="entry name" value="Trypsin"/>
    <property type="match status" value="1"/>
</dbReference>
<dbReference type="Proteomes" id="UP000292052">
    <property type="component" value="Unassembled WGS sequence"/>
</dbReference>
<comment type="caution">
    <text evidence="6">The sequence shown here is derived from an EMBL/GenBank/DDBJ whole genome shotgun (WGS) entry which is preliminary data.</text>
</comment>
<evidence type="ECO:0000256" key="4">
    <source>
        <dbReference type="ARBA" id="ARBA00024195"/>
    </source>
</evidence>
<dbReference type="PROSITE" id="PS50240">
    <property type="entry name" value="TRYPSIN_DOM"/>
    <property type="match status" value="1"/>
</dbReference>
<dbReference type="GO" id="GO:0004252">
    <property type="term" value="F:serine-type endopeptidase activity"/>
    <property type="evidence" value="ECO:0007669"/>
    <property type="project" value="InterPro"/>
</dbReference>
<gene>
    <name evidence="6" type="ORF">BDFB_004196</name>
</gene>
<protein>
    <submittedName>
        <fullName evidence="6">Trypsin domain containing protein</fullName>
    </submittedName>
</protein>
<dbReference type="SUPFAM" id="SSF50494">
    <property type="entry name" value="Trypsin-like serine proteases"/>
    <property type="match status" value="1"/>
</dbReference>
<dbReference type="EMBL" id="QDEB01109151">
    <property type="protein sequence ID" value="RZB70353.1"/>
    <property type="molecule type" value="Genomic_DNA"/>
</dbReference>
<dbReference type="PRINTS" id="PR00722">
    <property type="entry name" value="CHYMOTRYPSIN"/>
</dbReference>
<evidence type="ECO:0000256" key="3">
    <source>
        <dbReference type="ARBA" id="ARBA00023180"/>
    </source>
</evidence>
<dbReference type="FunFam" id="2.40.10.10:FF:000028">
    <property type="entry name" value="Serine protease easter"/>
    <property type="match status" value="1"/>
</dbReference>
<proteinExistence type="inferred from homology"/>
<accession>A0A482VEC1</accession>
<dbReference type="PROSITE" id="PS00134">
    <property type="entry name" value="TRYPSIN_HIS"/>
    <property type="match status" value="1"/>
</dbReference>
<name>A0A482VEC1_ASBVE</name>
<keyword evidence="7" id="KW-1185">Reference proteome</keyword>
<dbReference type="OrthoDB" id="8114044at2759"/>
<dbReference type="AlphaFoldDB" id="A0A482VEC1"/>
<keyword evidence="1" id="KW-0732">Signal</keyword>
<dbReference type="InterPro" id="IPR001314">
    <property type="entry name" value="Peptidase_S1A"/>
</dbReference>
<evidence type="ECO:0000313" key="6">
    <source>
        <dbReference type="EMBL" id="RZB70353.1"/>
    </source>
</evidence>
<dbReference type="PANTHER" id="PTHR24252:SF7">
    <property type="entry name" value="HYALIN"/>
    <property type="match status" value="1"/>
</dbReference>
<evidence type="ECO:0000256" key="2">
    <source>
        <dbReference type="ARBA" id="ARBA00023157"/>
    </source>
</evidence>
<comment type="similarity">
    <text evidence="4">Belongs to the peptidase S1 family. CLIP subfamily.</text>
</comment>
<dbReference type="PANTHER" id="PTHR24252">
    <property type="entry name" value="ACROSIN-RELATED"/>
    <property type="match status" value="1"/>
</dbReference>
<dbReference type="InterPro" id="IPR043504">
    <property type="entry name" value="Peptidase_S1_PA_chymotrypsin"/>
</dbReference>
<keyword evidence="2" id="KW-1015">Disulfide bond</keyword>
<reference evidence="6 7" key="1">
    <citation type="submission" date="2017-03" db="EMBL/GenBank/DDBJ databases">
        <title>Genome of the blue death feigning beetle - Asbolus verrucosus.</title>
        <authorList>
            <person name="Rider S.D."/>
        </authorList>
    </citation>
    <scope>NUCLEOTIDE SEQUENCE [LARGE SCALE GENOMIC DNA]</scope>
    <source>
        <strain evidence="6">Butters</strain>
        <tissue evidence="6">Head and leg muscle</tissue>
    </source>
</reference>
<dbReference type="GO" id="GO:0006508">
    <property type="term" value="P:proteolysis"/>
    <property type="evidence" value="ECO:0007669"/>
    <property type="project" value="InterPro"/>
</dbReference>
<dbReference type="SMART" id="SM00020">
    <property type="entry name" value="Tryp_SPc"/>
    <property type="match status" value="1"/>
</dbReference>
<evidence type="ECO:0000259" key="5">
    <source>
        <dbReference type="PROSITE" id="PS50240"/>
    </source>
</evidence>
<sequence>MFTVLVTSNSILSTAITISSDEKCVRLEDCPQLDNLIRTKRNHFGTRNLLRLLDNYCADKNREVFVKCVSPSKIVEYMEKSELLPSYENCGTDNLHEKISGGETADLGEYSWIGLLKYRNIVGGINYGCHANLISKKYLLTAAHCVDRSTTSFKMKLLGNVWEFCADEAKEYLIESYTVHPDYDRSSRINDIALIRLNEEVKFSVLKDIRFYSFSGFIKPICLPPNSLRLNYGETWWITGWGETADCE</sequence>
<evidence type="ECO:0000256" key="1">
    <source>
        <dbReference type="ARBA" id="ARBA00022729"/>
    </source>
</evidence>